<dbReference type="RefSeq" id="WP_253255863.1">
    <property type="nucleotide sequence ID" value="NZ_MVJN01000009.1"/>
</dbReference>
<feature type="chain" id="PRO_5016586327" evidence="1">
    <location>
        <begin position="23"/>
        <end position="104"/>
    </location>
</feature>
<keyword evidence="1" id="KW-0732">Signal</keyword>
<gene>
    <name evidence="2" type="ORF">B1207_12440</name>
</gene>
<dbReference type="Proteomes" id="UP000249458">
    <property type="component" value="Unassembled WGS sequence"/>
</dbReference>
<proteinExistence type="predicted"/>
<evidence type="ECO:0000313" key="3">
    <source>
        <dbReference type="Proteomes" id="UP000249458"/>
    </source>
</evidence>
<protein>
    <submittedName>
        <fullName evidence="2">Uncharacterized protein</fullName>
    </submittedName>
</protein>
<name>A0A364LH31_9GAMM</name>
<evidence type="ECO:0000256" key="1">
    <source>
        <dbReference type="SAM" id="SignalP"/>
    </source>
</evidence>
<reference evidence="2 3" key="1">
    <citation type="submission" date="2017-02" db="EMBL/GenBank/DDBJ databases">
        <title>Legionella quilivanii strain from human: case report and whole genome sequencing analysis.</title>
        <authorList>
            <person name="Lalancette C."/>
            <person name="Leduc J.-M."/>
            <person name="Levesque S."/>
            <person name="Fournier E."/>
            <person name="Saoud J."/>
            <person name="Faucher S.P."/>
            <person name="Bernard K."/>
            <person name="Martineau C."/>
            <person name="Longtin J."/>
        </authorList>
    </citation>
    <scope>NUCLEOTIDE SEQUENCE [LARGE SCALE GENOMIC DNA]</scope>
    <source>
        <strain evidence="2 3">ID143958</strain>
    </source>
</reference>
<feature type="signal peptide" evidence="1">
    <location>
        <begin position="1"/>
        <end position="22"/>
    </location>
</feature>
<dbReference type="PROSITE" id="PS51257">
    <property type="entry name" value="PROKAR_LIPOPROTEIN"/>
    <property type="match status" value="1"/>
</dbReference>
<comment type="caution">
    <text evidence="2">The sequence shown here is derived from an EMBL/GenBank/DDBJ whole genome shotgun (WGS) entry which is preliminary data.</text>
</comment>
<accession>A0A364LH31</accession>
<dbReference type="EMBL" id="MVJN01000009">
    <property type="protein sequence ID" value="RAP35497.1"/>
    <property type="molecule type" value="Genomic_DNA"/>
</dbReference>
<evidence type="ECO:0000313" key="2">
    <source>
        <dbReference type="EMBL" id="RAP35497.1"/>
    </source>
</evidence>
<sequence length="104" mass="11851">MDQIRMKTTALLLVLIPSMSLAQGCIIGNPPSKARYVCIDGRSLSCTGKGFVWNAKRGCFLSRLPCCAYEAEHYGYYPNPARMYRAYEQCRVDYPFRLGEMQTH</sequence>
<dbReference type="AlphaFoldDB" id="A0A364LH31"/>
<organism evidence="2 3">
    <name type="scientific">Legionella quinlivanii</name>
    <dbReference type="NCBI Taxonomy" id="45073"/>
    <lineage>
        <taxon>Bacteria</taxon>
        <taxon>Pseudomonadati</taxon>
        <taxon>Pseudomonadota</taxon>
        <taxon>Gammaproteobacteria</taxon>
        <taxon>Legionellales</taxon>
        <taxon>Legionellaceae</taxon>
        <taxon>Legionella</taxon>
    </lineage>
</organism>